<feature type="transmembrane region" description="Helical" evidence="1">
    <location>
        <begin position="63"/>
        <end position="82"/>
    </location>
</feature>
<dbReference type="Proteomes" id="UP000585721">
    <property type="component" value="Unassembled WGS sequence"/>
</dbReference>
<dbReference type="RefSeq" id="WP_188027360.1">
    <property type="nucleotide sequence ID" value="NZ_JACHGR010000009.1"/>
</dbReference>
<keyword evidence="4" id="KW-1185">Reference proteome</keyword>
<dbReference type="PANTHER" id="PTHR38034:SF1">
    <property type="entry name" value="INNER MEMBRANE PROTEIN YPJD"/>
    <property type="match status" value="1"/>
</dbReference>
<keyword evidence="1" id="KW-1133">Transmembrane helix</keyword>
<dbReference type="Pfam" id="PF01578">
    <property type="entry name" value="Cytochrom_C_asm"/>
    <property type="match status" value="1"/>
</dbReference>
<dbReference type="GO" id="GO:0020037">
    <property type="term" value="F:heme binding"/>
    <property type="evidence" value="ECO:0007669"/>
    <property type="project" value="InterPro"/>
</dbReference>
<feature type="domain" description="Cytochrome c assembly protein" evidence="2">
    <location>
        <begin position="38"/>
        <end position="259"/>
    </location>
</feature>
<feature type="transmembrane region" description="Helical" evidence="1">
    <location>
        <begin position="89"/>
        <end position="111"/>
    </location>
</feature>
<comment type="caution">
    <text evidence="3">The sequence shown here is derived from an EMBL/GenBank/DDBJ whole genome shotgun (WGS) entry which is preliminary data.</text>
</comment>
<organism evidence="3 4">
    <name type="scientific">Tolumonas osonensis</name>
    <dbReference type="NCBI Taxonomy" id="675874"/>
    <lineage>
        <taxon>Bacteria</taxon>
        <taxon>Pseudomonadati</taxon>
        <taxon>Pseudomonadota</taxon>
        <taxon>Gammaproteobacteria</taxon>
        <taxon>Aeromonadales</taxon>
        <taxon>Aeromonadaceae</taxon>
        <taxon>Tolumonas</taxon>
    </lineage>
</organism>
<evidence type="ECO:0000256" key="1">
    <source>
        <dbReference type="SAM" id="Phobius"/>
    </source>
</evidence>
<reference evidence="3 4" key="1">
    <citation type="submission" date="2020-08" db="EMBL/GenBank/DDBJ databases">
        <title>Genomic Encyclopedia of Type Strains, Phase IV (KMG-IV): sequencing the most valuable type-strain genomes for metagenomic binning, comparative biology and taxonomic classification.</title>
        <authorList>
            <person name="Goeker M."/>
        </authorList>
    </citation>
    <scope>NUCLEOTIDE SEQUENCE [LARGE SCALE GENOMIC DNA]</scope>
    <source>
        <strain evidence="3 4">DSM 22975</strain>
    </source>
</reference>
<dbReference type="GO" id="GO:0005886">
    <property type="term" value="C:plasma membrane"/>
    <property type="evidence" value="ECO:0007669"/>
    <property type="project" value="TreeGrafter"/>
</dbReference>
<dbReference type="AlphaFoldDB" id="A0A841GS91"/>
<sequence>MLIVALLSIGLYLLTTGLVLRHVFNSQVQLLNRMLPSAWLAMVFHLAVLGMTIIQAGSAQNMSVLNVASLVALLINILLTTICQRQNSWILLPFAYLVTVLVLSGSLFIPSHYLTSLGERPGLVIHIALALLSYAIMSIASLFALLQIYLSYQLKQRRKLNLQNVPPLLSIEKQLIRLLKIGSVLLTLSISSGFLFLDNMLAPGNLDKAGVSVVAWCLYAILLWGHYRRGWRGQRLVVMTLTGNVLLAIAYFGSRLLQHLL</sequence>
<feature type="transmembrane region" description="Helical" evidence="1">
    <location>
        <begin position="123"/>
        <end position="150"/>
    </location>
</feature>
<dbReference type="PANTHER" id="PTHR38034">
    <property type="entry name" value="INNER MEMBRANE PROTEIN YPJD"/>
    <property type="match status" value="1"/>
</dbReference>
<name>A0A841GS91_9GAMM</name>
<evidence type="ECO:0000259" key="2">
    <source>
        <dbReference type="Pfam" id="PF01578"/>
    </source>
</evidence>
<dbReference type="EMBL" id="JACHGR010000009">
    <property type="protein sequence ID" value="MBB6056633.1"/>
    <property type="molecule type" value="Genomic_DNA"/>
</dbReference>
<dbReference type="InterPro" id="IPR052372">
    <property type="entry name" value="YpjD/HemX"/>
</dbReference>
<protein>
    <submittedName>
        <fullName evidence="3">ABC-type uncharacterized transport system permease subunit</fullName>
    </submittedName>
</protein>
<feature type="transmembrane region" description="Helical" evidence="1">
    <location>
        <begin position="209"/>
        <end position="227"/>
    </location>
</feature>
<feature type="transmembrane region" description="Helical" evidence="1">
    <location>
        <begin position="6"/>
        <end position="24"/>
    </location>
</feature>
<evidence type="ECO:0000313" key="4">
    <source>
        <dbReference type="Proteomes" id="UP000585721"/>
    </source>
</evidence>
<dbReference type="GO" id="GO:0017004">
    <property type="term" value="P:cytochrome complex assembly"/>
    <property type="evidence" value="ECO:0007669"/>
    <property type="project" value="InterPro"/>
</dbReference>
<feature type="transmembrane region" description="Helical" evidence="1">
    <location>
        <begin position="178"/>
        <end position="197"/>
    </location>
</feature>
<proteinExistence type="predicted"/>
<feature type="transmembrane region" description="Helical" evidence="1">
    <location>
        <begin position="236"/>
        <end position="254"/>
    </location>
</feature>
<feature type="transmembrane region" description="Helical" evidence="1">
    <location>
        <begin position="36"/>
        <end position="57"/>
    </location>
</feature>
<gene>
    <name evidence="3" type="ORF">HNR75_002572</name>
</gene>
<evidence type="ECO:0000313" key="3">
    <source>
        <dbReference type="EMBL" id="MBB6056633.1"/>
    </source>
</evidence>
<accession>A0A841GS91</accession>
<keyword evidence="1" id="KW-0472">Membrane</keyword>
<keyword evidence="1" id="KW-0812">Transmembrane</keyword>
<dbReference type="InterPro" id="IPR002541">
    <property type="entry name" value="Cyt_c_assembly"/>
</dbReference>